<evidence type="ECO:0000256" key="4">
    <source>
        <dbReference type="ARBA" id="ARBA00022692"/>
    </source>
</evidence>
<evidence type="ECO:0000259" key="8">
    <source>
        <dbReference type="Pfam" id="PF01773"/>
    </source>
</evidence>
<dbReference type="InterPro" id="IPR011657">
    <property type="entry name" value="CNT_C_dom"/>
</dbReference>
<dbReference type="Pfam" id="PF01773">
    <property type="entry name" value="Nucleos_tra2_N"/>
    <property type="match status" value="1"/>
</dbReference>
<dbReference type="Proteomes" id="UP000610527">
    <property type="component" value="Unassembled WGS sequence"/>
</dbReference>
<reference evidence="10 11" key="1">
    <citation type="submission" date="2020-06" db="EMBL/GenBank/DDBJ databases">
        <title>Staphylococcus borealis sp. nov. -A novel member of the Staphylococcaceae family isolated from skin and blood in humans.</title>
        <authorList>
            <person name="Pain M."/>
            <person name="Wolden R."/>
            <person name="Jaen-Luchoro D."/>
            <person name="Salva-Serra F."/>
            <person name="Iglesias B.P."/>
            <person name="Karlsson R."/>
            <person name="Klingenberg C."/>
            <person name="Cavanagh J.P."/>
        </authorList>
    </citation>
    <scope>NUCLEOTIDE SEQUENCE [LARGE SCALE GENOMIC DNA]</scope>
    <source>
        <strain evidence="10 11">58-22</strain>
    </source>
</reference>
<feature type="transmembrane region" description="Helical" evidence="7">
    <location>
        <begin position="298"/>
        <end position="318"/>
    </location>
</feature>
<dbReference type="Pfam" id="PF07662">
    <property type="entry name" value="Nucleos_tra2_C"/>
    <property type="match status" value="1"/>
</dbReference>
<comment type="similarity">
    <text evidence="2">Belongs to the concentrative nucleoside transporter (CNT) (TC 2.A.41) family.</text>
</comment>
<evidence type="ECO:0000256" key="5">
    <source>
        <dbReference type="ARBA" id="ARBA00022989"/>
    </source>
</evidence>
<dbReference type="InterPro" id="IPR002668">
    <property type="entry name" value="CNT_N_dom"/>
</dbReference>
<evidence type="ECO:0000259" key="9">
    <source>
        <dbReference type="Pfam" id="PF07662"/>
    </source>
</evidence>
<name>A0ABX2LK58_9STAP</name>
<keyword evidence="6 7" id="KW-0472">Membrane</keyword>
<feature type="transmembrane region" description="Helical" evidence="7">
    <location>
        <begin position="31"/>
        <end position="51"/>
    </location>
</feature>
<gene>
    <name evidence="10" type="ORF">HUN84_07970</name>
</gene>
<evidence type="ECO:0000313" key="10">
    <source>
        <dbReference type="EMBL" id="NUI82658.1"/>
    </source>
</evidence>
<feature type="transmembrane region" description="Helical" evidence="7">
    <location>
        <begin position="389"/>
        <end position="409"/>
    </location>
</feature>
<keyword evidence="11" id="KW-1185">Reference proteome</keyword>
<protein>
    <submittedName>
        <fullName evidence="10">NupC/NupG family nucleoside CNT transporter</fullName>
    </submittedName>
</protein>
<feature type="transmembrane region" description="Helical" evidence="7">
    <location>
        <begin position="63"/>
        <end position="81"/>
    </location>
</feature>
<dbReference type="PANTHER" id="PTHR10590:SF19">
    <property type="entry name" value="PURINE NUCLEOSIDE TRANSPORT PROTEIN NUPG"/>
    <property type="match status" value="1"/>
</dbReference>
<keyword evidence="3" id="KW-1003">Cell membrane</keyword>
<feature type="transmembrane region" description="Helical" evidence="7">
    <location>
        <begin position="349"/>
        <end position="369"/>
    </location>
</feature>
<feature type="transmembrane region" description="Helical" evidence="7">
    <location>
        <begin position="245"/>
        <end position="265"/>
    </location>
</feature>
<comment type="caution">
    <text evidence="10">The sequence shown here is derived from an EMBL/GenBank/DDBJ whole genome shotgun (WGS) entry which is preliminary data.</text>
</comment>
<sequence length="410" mass="45114">MFLVINIIGLLAFLGIAVLFSRDRKNIQWKSILILVVLNLFLAWFFVYFQIGRTIVERLASAIAWVIQSAHTGTGFAFSSFTSGKQMDMAISALFPILLVVPLFDVLMYFNILPKVIGGIGWVLAKVTRQPKFESFFGIEMMFLGNTEALAVSNEQLKRMNEMRVLTVAMMSMSSISGAIVGAYVQMIPGELVLTAIPLNIINAIIVSSILNPVSVEEQEDIIYSIKNDEAVERQPFFSFLGDSVLNAGKLVLIIIAFVISFVALADLIDRFINLITGLVGGWIGVKGSFGLNQILGLFMYPFALLLGLPWGEAWIVAQQMAKKIVTNEFVVMGEISKVVDSYSPHRRAVISTFLVSFANFSTIGMIVGTLKGIVDKKTSDFVSKYVPMMLLAGILVSLLTAAFVGLFAW</sequence>
<evidence type="ECO:0000256" key="6">
    <source>
        <dbReference type="ARBA" id="ARBA00023136"/>
    </source>
</evidence>
<evidence type="ECO:0000256" key="2">
    <source>
        <dbReference type="ARBA" id="ARBA00009033"/>
    </source>
</evidence>
<dbReference type="RefSeq" id="WP_053030682.1">
    <property type="nucleotide sequence ID" value="NZ_CUEE01000009.1"/>
</dbReference>
<keyword evidence="5 7" id="KW-1133">Transmembrane helix</keyword>
<evidence type="ECO:0000256" key="1">
    <source>
        <dbReference type="ARBA" id="ARBA00004651"/>
    </source>
</evidence>
<dbReference type="GeneID" id="74186988"/>
<comment type="subcellular location">
    <subcellularLocation>
        <location evidence="1">Cell membrane</location>
        <topology evidence="1">Multi-pass membrane protein</topology>
    </subcellularLocation>
</comment>
<dbReference type="EMBL" id="JABVEG010000004">
    <property type="protein sequence ID" value="NUI82658.1"/>
    <property type="molecule type" value="Genomic_DNA"/>
</dbReference>
<keyword evidence="4 7" id="KW-0812">Transmembrane</keyword>
<feature type="domain" description="Concentrative nucleoside transporter C-terminal" evidence="9">
    <location>
        <begin position="193"/>
        <end position="406"/>
    </location>
</feature>
<organism evidence="10 11">
    <name type="scientific">Staphylococcus borealis</name>
    <dbReference type="NCBI Taxonomy" id="2742203"/>
    <lineage>
        <taxon>Bacteria</taxon>
        <taxon>Bacillati</taxon>
        <taxon>Bacillota</taxon>
        <taxon>Bacilli</taxon>
        <taxon>Bacillales</taxon>
        <taxon>Staphylococcaceae</taxon>
        <taxon>Staphylococcus</taxon>
    </lineage>
</organism>
<feature type="domain" description="Concentrative nucleoside transporter N-terminal" evidence="8">
    <location>
        <begin position="8"/>
        <end position="80"/>
    </location>
</feature>
<accession>A0ABX2LK58</accession>
<feature type="transmembrane region" description="Helical" evidence="7">
    <location>
        <begin position="192"/>
        <end position="211"/>
    </location>
</feature>
<feature type="transmembrane region" description="Helical" evidence="7">
    <location>
        <begin position="93"/>
        <end position="112"/>
    </location>
</feature>
<feature type="transmembrane region" description="Helical" evidence="7">
    <location>
        <begin position="165"/>
        <end position="185"/>
    </location>
</feature>
<evidence type="ECO:0000256" key="3">
    <source>
        <dbReference type="ARBA" id="ARBA00022475"/>
    </source>
</evidence>
<evidence type="ECO:0000313" key="11">
    <source>
        <dbReference type="Proteomes" id="UP000610527"/>
    </source>
</evidence>
<proteinExistence type="inferred from homology"/>
<dbReference type="InterPro" id="IPR008276">
    <property type="entry name" value="C_nuclsd_transpt"/>
</dbReference>
<evidence type="ECO:0000256" key="7">
    <source>
        <dbReference type="SAM" id="Phobius"/>
    </source>
</evidence>
<dbReference type="PANTHER" id="PTHR10590">
    <property type="entry name" value="SODIUM/NUCLEOSIDE COTRANSPORTER"/>
    <property type="match status" value="1"/>
</dbReference>